<dbReference type="Proteomes" id="UP000288805">
    <property type="component" value="Unassembled WGS sequence"/>
</dbReference>
<organism evidence="1 2">
    <name type="scientific">Vitis vinifera</name>
    <name type="common">Grape</name>
    <dbReference type="NCBI Taxonomy" id="29760"/>
    <lineage>
        <taxon>Eukaryota</taxon>
        <taxon>Viridiplantae</taxon>
        <taxon>Streptophyta</taxon>
        <taxon>Embryophyta</taxon>
        <taxon>Tracheophyta</taxon>
        <taxon>Spermatophyta</taxon>
        <taxon>Magnoliopsida</taxon>
        <taxon>eudicotyledons</taxon>
        <taxon>Gunneridae</taxon>
        <taxon>Pentapetalae</taxon>
        <taxon>rosids</taxon>
        <taxon>Vitales</taxon>
        <taxon>Vitaceae</taxon>
        <taxon>Viteae</taxon>
        <taxon>Vitis</taxon>
    </lineage>
</organism>
<evidence type="ECO:0000313" key="2">
    <source>
        <dbReference type="Proteomes" id="UP000288805"/>
    </source>
</evidence>
<proteinExistence type="predicted"/>
<sequence>MDTATWHEGSSGAGGCSLSMHLGEYSIGERRHEPTECKEERKVAGNACRPVLV</sequence>
<dbReference type="EMBL" id="QGNW01002072">
    <property type="protein sequence ID" value="RVW25656.1"/>
    <property type="molecule type" value="Genomic_DNA"/>
</dbReference>
<reference evidence="1 2" key="1">
    <citation type="journal article" date="2018" name="PLoS Genet.">
        <title>Population sequencing reveals clonal diversity and ancestral inbreeding in the grapevine cultivar Chardonnay.</title>
        <authorList>
            <person name="Roach M.J."/>
            <person name="Johnson D.L."/>
            <person name="Bohlmann J."/>
            <person name="van Vuuren H.J."/>
            <person name="Jones S.J."/>
            <person name="Pretorius I.S."/>
            <person name="Schmidt S.A."/>
            <person name="Borneman A.R."/>
        </authorList>
    </citation>
    <scope>NUCLEOTIDE SEQUENCE [LARGE SCALE GENOMIC DNA]</scope>
    <source>
        <strain evidence="2">cv. Chardonnay</strain>
        <tissue evidence="1">Leaf</tissue>
    </source>
</reference>
<name>A0A438CR21_VITVI</name>
<comment type="caution">
    <text evidence="1">The sequence shown here is derived from an EMBL/GenBank/DDBJ whole genome shotgun (WGS) entry which is preliminary data.</text>
</comment>
<accession>A0A438CR21</accession>
<dbReference type="AlphaFoldDB" id="A0A438CR21"/>
<protein>
    <submittedName>
        <fullName evidence="1">Uncharacterized protein</fullName>
    </submittedName>
</protein>
<gene>
    <name evidence="1" type="ORF">CK203_115805</name>
</gene>
<evidence type="ECO:0000313" key="1">
    <source>
        <dbReference type="EMBL" id="RVW25656.1"/>
    </source>
</evidence>